<feature type="compositionally biased region" description="Low complexity" evidence="1">
    <location>
        <begin position="96"/>
        <end position="109"/>
    </location>
</feature>
<feature type="compositionally biased region" description="Low complexity" evidence="1">
    <location>
        <begin position="277"/>
        <end position="304"/>
    </location>
</feature>
<feature type="region of interest" description="Disordered" evidence="1">
    <location>
        <begin position="1"/>
        <end position="243"/>
    </location>
</feature>
<dbReference type="PANTHER" id="PTHR46370">
    <property type="entry name" value="GPALPP MOTIFS-CONTAINING PROTEIN 1"/>
    <property type="match status" value="1"/>
</dbReference>
<dbReference type="EMBL" id="JAWCUI010000001">
    <property type="protein sequence ID" value="KAL1903603.1"/>
    <property type="molecule type" value="Genomic_DNA"/>
</dbReference>
<evidence type="ECO:0000256" key="1">
    <source>
        <dbReference type="SAM" id="MobiDB-lite"/>
    </source>
</evidence>
<dbReference type="InterPro" id="IPR022226">
    <property type="entry name" value="DUF3752"/>
</dbReference>
<evidence type="ECO:0000313" key="3">
    <source>
        <dbReference type="EMBL" id="KAL1903603.1"/>
    </source>
</evidence>
<dbReference type="PANTHER" id="PTHR46370:SF1">
    <property type="entry name" value="GPALPP MOTIFS-CONTAINING PROTEIN 1"/>
    <property type="match status" value="1"/>
</dbReference>
<feature type="compositionally biased region" description="Acidic residues" evidence="1">
    <location>
        <begin position="71"/>
        <end position="85"/>
    </location>
</feature>
<dbReference type="Pfam" id="PF12572">
    <property type="entry name" value="DUF3752"/>
    <property type="match status" value="1"/>
</dbReference>
<gene>
    <name evidence="3" type="ORF">Sste5346_000232</name>
</gene>
<reference evidence="3 4" key="1">
    <citation type="journal article" date="2024" name="IMA Fungus">
        <title>IMA Genome - F19 : A genome assembly and annotation guide to empower mycologists, including annotated draft genome sequences of Ceratocystis pirilliformis, Diaporthe australafricana, Fusarium ophioides, Paecilomyces lecythidis, and Sporothrix stenoceras.</title>
        <authorList>
            <person name="Aylward J."/>
            <person name="Wilson A.M."/>
            <person name="Visagie C.M."/>
            <person name="Spraker J."/>
            <person name="Barnes I."/>
            <person name="Buitendag C."/>
            <person name="Ceriani C."/>
            <person name="Del Mar Angel L."/>
            <person name="du Plessis D."/>
            <person name="Fuchs T."/>
            <person name="Gasser K."/>
            <person name="Kramer D."/>
            <person name="Li W."/>
            <person name="Munsamy K."/>
            <person name="Piso A."/>
            <person name="Price J.L."/>
            <person name="Sonnekus B."/>
            <person name="Thomas C."/>
            <person name="van der Nest A."/>
            <person name="van Dijk A."/>
            <person name="van Heerden A."/>
            <person name="van Vuuren N."/>
            <person name="Yilmaz N."/>
            <person name="Duong T.A."/>
            <person name="van der Merwe N.A."/>
            <person name="Wingfield M.J."/>
            <person name="Wingfield B.D."/>
        </authorList>
    </citation>
    <scope>NUCLEOTIDE SEQUENCE [LARGE SCALE GENOMIC DNA]</scope>
    <source>
        <strain evidence="3 4">CMW 5346</strain>
    </source>
</reference>
<accession>A0ABR3ZSD8</accession>
<comment type="caution">
    <text evidence="3">The sequence shown here is derived from an EMBL/GenBank/DDBJ whole genome shotgun (WGS) entry which is preliminary data.</text>
</comment>
<keyword evidence="4" id="KW-1185">Reference proteome</keyword>
<protein>
    <recommendedName>
        <fullName evidence="2">DUF3752 domain-containing protein</fullName>
    </recommendedName>
</protein>
<feature type="region of interest" description="Disordered" evidence="1">
    <location>
        <begin position="262"/>
        <end position="422"/>
    </location>
</feature>
<evidence type="ECO:0000259" key="2">
    <source>
        <dbReference type="Pfam" id="PF12572"/>
    </source>
</evidence>
<feature type="compositionally biased region" description="Basic and acidic residues" evidence="1">
    <location>
        <begin position="309"/>
        <end position="419"/>
    </location>
</feature>
<feature type="domain" description="DUF3752" evidence="2">
    <location>
        <begin position="199"/>
        <end position="346"/>
    </location>
</feature>
<name>A0ABR3ZSD8_9PEZI</name>
<feature type="compositionally biased region" description="Low complexity" evidence="1">
    <location>
        <begin position="37"/>
        <end position="48"/>
    </location>
</feature>
<organism evidence="3 4">
    <name type="scientific">Sporothrix stenoceras</name>
    <dbReference type="NCBI Taxonomy" id="5173"/>
    <lineage>
        <taxon>Eukaryota</taxon>
        <taxon>Fungi</taxon>
        <taxon>Dikarya</taxon>
        <taxon>Ascomycota</taxon>
        <taxon>Pezizomycotina</taxon>
        <taxon>Sordariomycetes</taxon>
        <taxon>Sordariomycetidae</taxon>
        <taxon>Ophiostomatales</taxon>
        <taxon>Ophiostomataceae</taxon>
        <taxon>Sporothrix</taxon>
    </lineage>
</organism>
<proteinExistence type="predicted"/>
<dbReference type="InterPro" id="IPR046331">
    <property type="entry name" value="GPAM1-like"/>
</dbReference>
<evidence type="ECO:0000313" key="4">
    <source>
        <dbReference type="Proteomes" id="UP001583186"/>
    </source>
</evidence>
<sequence>MSSQIGPEMPAHLTKRKRTPDDDGEDNRRVRLASPATTTKTTTIGPIGPSAPPPAVKATLGPSLPPQTSVNEDEIALDDDSDDNSDTGPAPPPIAKPAARPVMGPTMGPTMPPPDTDLRDSRRGGRDRRARSESKSGSDSGSDSEDSDYGPALPGQDDERRHAAAAEQVNKEEEDAPGPSSFDPYSAAPAQRDDWMLAPPTDQTAASRAADPTKIRSRGFATGRAAAAGEGRAAGGSGGAASSAIGSLWTETLQQKSQRLADTVLGRAPDPRQGRSAAAAAAPTVAMSPAEAAANAAREAQIRAYTESTRGKSLYDAHQESLKGGKSTKDKNRDDKKNRDRERERDRDHKRHPDGDRENKDRERRHDRHDRHDRDHPNRHNHRDREDKDEFEGEVRSTKPTEEDDDPSARAFDREKDMRIGVQINNKQRRDLVSRAGDFGGRFSKGSFL</sequence>
<feature type="compositionally biased region" description="Low complexity" evidence="1">
    <location>
        <begin position="218"/>
        <end position="231"/>
    </location>
</feature>
<dbReference type="Proteomes" id="UP001583186">
    <property type="component" value="Unassembled WGS sequence"/>
</dbReference>